<dbReference type="PROSITE" id="PS50878">
    <property type="entry name" value="RT_POL"/>
    <property type="match status" value="1"/>
</dbReference>
<dbReference type="SUPFAM" id="SSF56672">
    <property type="entry name" value="DNA/RNA polymerases"/>
    <property type="match status" value="1"/>
</dbReference>
<proteinExistence type="predicted"/>
<dbReference type="Pfam" id="PF00078">
    <property type="entry name" value="RVT_1"/>
    <property type="match status" value="1"/>
</dbReference>
<dbReference type="InterPro" id="IPR043502">
    <property type="entry name" value="DNA/RNA_pol_sf"/>
</dbReference>
<accession>A0A8X6RLI7</accession>
<dbReference type="PANTHER" id="PTHR47027">
    <property type="entry name" value="REVERSE TRANSCRIPTASE DOMAIN-CONTAINING PROTEIN"/>
    <property type="match status" value="1"/>
</dbReference>
<feature type="domain" description="Reverse transcriptase" evidence="1">
    <location>
        <begin position="11"/>
        <end position="280"/>
    </location>
</feature>
<dbReference type="InterPro" id="IPR000477">
    <property type="entry name" value="RT_dom"/>
</dbReference>
<keyword evidence="3" id="KW-1185">Reference proteome</keyword>
<dbReference type="Gene3D" id="3.30.70.270">
    <property type="match status" value="1"/>
</dbReference>
<evidence type="ECO:0000313" key="2">
    <source>
        <dbReference type="EMBL" id="GFX92625.1"/>
    </source>
</evidence>
<dbReference type="CDD" id="cd01650">
    <property type="entry name" value="RT_nLTR_like"/>
    <property type="match status" value="1"/>
</dbReference>
<dbReference type="GO" id="GO:0003964">
    <property type="term" value="F:RNA-directed DNA polymerase activity"/>
    <property type="evidence" value="ECO:0007669"/>
    <property type="project" value="UniProtKB-KW"/>
</dbReference>
<sequence>MNQNFLMPYIKLWLKYGRLRKTEEGSVCSIFKKGDQLECRNYRGITVLNTAYKIFSNLLFAKLQPYTDKVIGNYQCGFRPQRSIIDQINTLRQILEKTKEYNIKTFHLFVDFKAAYDSINREKMIEAMTEFKIPKKLVNLTKATLKNVRCSIKIQKYLSEPFTIERVLRQGDSLACLLFNLVLEKCIRDSGLDRSGTLWNKSLQLLAYADDIDIIGRSEKAVKEAFQALEISATNMGLTINEDKTKFMETLPSSVNNTSFCVNGHSFERVSEFKYLGNIINDQNKLKVEINNRIKLANK</sequence>
<dbReference type="AlphaFoldDB" id="A0A8X6RLI7"/>
<dbReference type="EMBL" id="BMAU01021157">
    <property type="protein sequence ID" value="GFX92625.1"/>
    <property type="molecule type" value="Genomic_DNA"/>
</dbReference>
<keyword evidence="2" id="KW-0695">RNA-directed DNA polymerase</keyword>
<name>A0A8X6RLI7_TRICX</name>
<comment type="caution">
    <text evidence="2">The sequence shown here is derived from an EMBL/GenBank/DDBJ whole genome shotgun (WGS) entry which is preliminary data.</text>
</comment>
<gene>
    <name evidence="2" type="primary">AVEN_65180_1</name>
    <name evidence="2" type="ORF">TNCV_4087301</name>
</gene>
<dbReference type="PANTHER" id="PTHR47027:SF20">
    <property type="entry name" value="REVERSE TRANSCRIPTASE-LIKE PROTEIN WITH RNA-DIRECTED DNA POLYMERASE DOMAIN"/>
    <property type="match status" value="1"/>
</dbReference>
<keyword evidence="2" id="KW-0808">Transferase</keyword>
<dbReference type="InterPro" id="IPR043128">
    <property type="entry name" value="Rev_trsase/Diguanyl_cyclase"/>
</dbReference>
<reference evidence="2" key="1">
    <citation type="submission" date="2020-08" db="EMBL/GenBank/DDBJ databases">
        <title>Multicomponent nature underlies the extraordinary mechanical properties of spider dragline silk.</title>
        <authorList>
            <person name="Kono N."/>
            <person name="Nakamura H."/>
            <person name="Mori M."/>
            <person name="Yoshida Y."/>
            <person name="Ohtoshi R."/>
            <person name="Malay A.D."/>
            <person name="Moran D.A.P."/>
            <person name="Tomita M."/>
            <person name="Numata K."/>
            <person name="Arakawa K."/>
        </authorList>
    </citation>
    <scope>NUCLEOTIDE SEQUENCE</scope>
</reference>
<evidence type="ECO:0000259" key="1">
    <source>
        <dbReference type="PROSITE" id="PS50878"/>
    </source>
</evidence>
<dbReference type="Proteomes" id="UP000887159">
    <property type="component" value="Unassembled WGS sequence"/>
</dbReference>
<evidence type="ECO:0000313" key="3">
    <source>
        <dbReference type="Proteomes" id="UP000887159"/>
    </source>
</evidence>
<organism evidence="2 3">
    <name type="scientific">Trichonephila clavipes</name>
    <name type="common">Golden silk orbweaver</name>
    <name type="synonym">Nephila clavipes</name>
    <dbReference type="NCBI Taxonomy" id="2585209"/>
    <lineage>
        <taxon>Eukaryota</taxon>
        <taxon>Metazoa</taxon>
        <taxon>Ecdysozoa</taxon>
        <taxon>Arthropoda</taxon>
        <taxon>Chelicerata</taxon>
        <taxon>Arachnida</taxon>
        <taxon>Araneae</taxon>
        <taxon>Araneomorphae</taxon>
        <taxon>Entelegynae</taxon>
        <taxon>Araneoidea</taxon>
        <taxon>Nephilidae</taxon>
        <taxon>Trichonephila</taxon>
    </lineage>
</organism>
<keyword evidence="2" id="KW-0548">Nucleotidyltransferase</keyword>
<protein>
    <submittedName>
        <fullName evidence="2">Reverse transcriptase domain-containing protein</fullName>
    </submittedName>
</protein>